<comment type="caution">
    <text evidence="1">The sequence shown here is derived from an EMBL/GenBank/DDBJ whole genome shotgun (WGS) entry which is preliminary data.</text>
</comment>
<evidence type="ECO:0000313" key="1">
    <source>
        <dbReference type="EMBL" id="OGZ03992.1"/>
    </source>
</evidence>
<sequence>MAKGLHGKERRKPLPLLHMTLSVIGVAGESKKFEGAAKLFRMESRWNPATPRKGARETLLTTCTSSPNPHGFYPG</sequence>
<name>A0A1G2CS09_9BACT</name>
<reference evidence="1 2" key="1">
    <citation type="journal article" date="2016" name="Nat. Commun.">
        <title>Thousands of microbial genomes shed light on interconnected biogeochemical processes in an aquifer system.</title>
        <authorList>
            <person name="Anantharaman K."/>
            <person name="Brown C.T."/>
            <person name="Hug L.A."/>
            <person name="Sharon I."/>
            <person name="Castelle C.J."/>
            <person name="Probst A.J."/>
            <person name="Thomas B.C."/>
            <person name="Singh A."/>
            <person name="Wilkins M.J."/>
            <person name="Karaoz U."/>
            <person name="Brodie E.L."/>
            <person name="Williams K.H."/>
            <person name="Hubbard S.S."/>
            <person name="Banfield J.F."/>
        </authorList>
    </citation>
    <scope>NUCLEOTIDE SEQUENCE [LARGE SCALE GENOMIC DNA]</scope>
</reference>
<accession>A0A1G2CS09</accession>
<dbReference type="Proteomes" id="UP000178841">
    <property type="component" value="Unassembled WGS sequence"/>
</dbReference>
<proteinExistence type="predicted"/>
<gene>
    <name evidence="1" type="ORF">A2648_00110</name>
</gene>
<evidence type="ECO:0000313" key="2">
    <source>
        <dbReference type="Proteomes" id="UP000178841"/>
    </source>
</evidence>
<dbReference type="AlphaFoldDB" id="A0A1G2CS09"/>
<dbReference type="STRING" id="1798657.A2648_00110"/>
<organism evidence="1 2">
    <name type="scientific">Candidatus Lloydbacteria bacterium RIFCSPHIGHO2_01_FULL_41_20</name>
    <dbReference type="NCBI Taxonomy" id="1798657"/>
    <lineage>
        <taxon>Bacteria</taxon>
        <taxon>Candidatus Lloydiibacteriota</taxon>
    </lineage>
</organism>
<dbReference type="EMBL" id="MHLH01000012">
    <property type="protein sequence ID" value="OGZ03992.1"/>
    <property type="molecule type" value="Genomic_DNA"/>
</dbReference>
<protein>
    <submittedName>
        <fullName evidence="1">Uncharacterized protein</fullName>
    </submittedName>
</protein>